<dbReference type="Bgee" id="ENSGACG00000005510">
    <property type="expression patterns" value="Expressed in intestinal epithelial cell and 3 other cell types or tissues"/>
</dbReference>
<dbReference type="AlphaFoldDB" id="G3NPL2"/>
<name>G3NPL2_GASAC</name>
<reference evidence="1" key="2">
    <citation type="submission" date="2024-04" db="UniProtKB">
        <authorList>
            <consortium name="Ensembl"/>
        </authorList>
    </citation>
    <scope>IDENTIFICATION</scope>
</reference>
<sequence>SSETSLLIIVAVEYSSQRSRDYKGFSIITIHTLVSIRIQSEVRVLLCEPTWLKPSFSYSCTAATWVELVSSTTLEKPRSLQKSTTVWVIRRPRPTRRHVGEMTIRNISPCLSSPLCLATTATVPKIRVLPSTSASATQKQSSGRLR</sequence>
<reference evidence="1" key="1">
    <citation type="submission" date="2006-01" db="EMBL/GenBank/DDBJ databases">
        <authorList>
            <person name="Lindblad-Toh K."/>
            <person name="Mauceli E."/>
            <person name="Grabherr M."/>
            <person name="Chang J.L."/>
            <person name="Lander E.S."/>
        </authorList>
    </citation>
    <scope>NUCLEOTIDE SEQUENCE [LARGE SCALE GENOMIC DNA]</scope>
</reference>
<proteinExistence type="predicted"/>
<organism evidence="1">
    <name type="scientific">Gasterosteus aculeatus</name>
    <name type="common">Three-spined stickleback</name>
    <dbReference type="NCBI Taxonomy" id="69293"/>
    <lineage>
        <taxon>Eukaryota</taxon>
        <taxon>Metazoa</taxon>
        <taxon>Chordata</taxon>
        <taxon>Craniata</taxon>
        <taxon>Vertebrata</taxon>
        <taxon>Euteleostomi</taxon>
        <taxon>Actinopterygii</taxon>
        <taxon>Neopterygii</taxon>
        <taxon>Teleostei</taxon>
        <taxon>Neoteleostei</taxon>
        <taxon>Acanthomorphata</taxon>
        <taxon>Eupercaria</taxon>
        <taxon>Perciformes</taxon>
        <taxon>Cottioidei</taxon>
        <taxon>Gasterosteales</taxon>
        <taxon>Gasterosteidae</taxon>
        <taxon>Gasterosteus</taxon>
    </lineage>
</organism>
<protein>
    <submittedName>
        <fullName evidence="1">Uncharacterized protein</fullName>
    </submittedName>
</protein>
<dbReference type="Ensembl" id="ENSGACT00000007294.1">
    <property type="protein sequence ID" value="ENSGACP00000007276.1"/>
    <property type="gene ID" value="ENSGACG00000005510.1"/>
</dbReference>
<dbReference type="InParanoid" id="G3NPL2"/>
<accession>G3NPL2</accession>
<evidence type="ECO:0000313" key="1">
    <source>
        <dbReference type="Ensembl" id="ENSGACP00000007276.1"/>
    </source>
</evidence>